<keyword evidence="1" id="KW-0812">Transmembrane</keyword>
<dbReference type="EMBL" id="CAHIKZ030005505">
    <property type="protein sequence ID" value="CAE1327685.1"/>
    <property type="molecule type" value="Genomic_DNA"/>
</dbReference>
<dbReference type="AlphaFoldDB" id="A0A812EQM2"/>
<feature type="transmembrane region" description="Helical" evidence="1">
    <location>
        <begin position="270"/>
        <end position="290"/>
    </location>
</feature>
<feature type="transmembrane region" description="Helical" evidence="1">
    <location>
        <begin position="149"/>
        <end position="170"/>
    </location>
</feature>
<reference evidence="2" key="1">
    <citation type="submission" date="2021-01" db="EMBL/GenBank/DDBJ databases">
        <authorList>
            <person name="Li R."/>
            <person name="Bekaert M."/>
        </authorList>
    </citation>
    <scope>NUCLEOTIDE SEQUENCE</scope>
    <source>
        <strain evidence="2">Farmed</strain>
    </source>
</reference>
<dbReference type="Proteomes" id="UP000597762">
    <property type="component" value="Unassembled WGS sequence"/>
</dbReference>
<evidence type="ECO:0000256" key="1">
    <source>
        <dbReference type="SAM" id="Phobius"/>
    </source>
</evidence>
<proteinExistence type="predicted"/>
<name>A0A812EQM2_ACAPH</name>
<feature type="transmembrane region" description="Helical" evidence="1">
    <location>
        <begin position="113"/>
        <end position="137"/>
    </location>
</feature>
<keyword evidence="1" id="KW-0472">Membrane</keyword>
<keyword evidence="1" id="KW-1133">Transmembrane helix</keyword>
<protein>
    <submittedName>
        <fullName evidence="2">Uncharacterized protein</fullName>
    </submittedName>
</protein>
<accession>A0A812EQM2</accession>
<gene>
    <name evidence="2" type="ORF">SPHA_77119</name>
</gene>
<evidence type="ECO:0000313" key="3">
    <source>
        <dbReference type="Proteomes" id="UP000597762"/>
    </source>
</evidence>
<evidence type="ECO:0000313" key="2">
    <source>
        <dbReference type="EMBL" id="CAE1327685.1"/>
    </source>
</evidence>
<feature type="transmembrane region" description="Helical" evidence="1">
    <location>
        <begin position="176"/>
        <end position="195"/>
    </location>
</feature>
<keyword evidence="3" id="KW-1185">Reference proteome</keyword>
<feature type="transmembrane region" description="Helical" evidence="1">
    <location>
        <begin position="82"/>
        <end position="101"/>
    </location>
</feature>
<feature type="transmembrane region" description="Helical" evidence="1">
    <location>
        <begin position="55"/>
        <end position="75"/>
    </location>
</feature>
<feature type="transmembrane region" description="Helical" evidence="1">
    <location>
        <begin position="216"/>
        <end position="242"/>
    </location>
</feature>
<organism evidence="2 3">
    <name type="scientific">Acanthosepion pharaonis</name>
    <name type="common">Pharaoh cuttlefish</name>
    <name type="synonym">Sepia pharaonis</name>
    <dbReference type="NCBI Taxonomy" id="158019"/>
    <lineage>
        <taxon>Eukaryota</taxon>
        <taxon>Metazoa</taxon>
        <taxon>Spiralia</taxon>
        <taxon>Lophotrochozoa</taxon>
        <taxon>Mollusca</taxon>
        <taxon>Cephalopoda</taxon>
        <taxon>Coleoidea</taxon>
        <taxon>Decapodiformes</taxon>
        <taxon>Sepiida</taxon>
        <taxon>Sepiina</taxon>
        <taxon>Sepiidae</taxon>
        <taxon>Acanthosepion</taxon>
    </lineage>
</organism>
<feature type="transmembrane region" description="Helical" evidence="1">
    <location>
        <begin position="16"/>
        <end position="35"/>
    </location>
</feature>
<comment type="caution">
    <text evidence="2">The sequence shown here is derived from an EMBL/GenBank/DDBJ whole genome shotgun (WGS) entry which is preliminary data.</text>
</comment>
<sequence>MRVHLYANAHALTRRLIFRFISCYFFFYIFLTLSLSSTKCHTFFSPFFLSSKAQFHFYFFLSSNSHIFFFAFLLFHSPSLKLSPTFFSLFFLHHTVSLFHLPKSTHTYSLSLLSFSFFLPSNNTLLFAFLSFSFIIFPRILANSYLLSFFLFFSLRIIALPFLLLLFHFHSPRLKIFISFLFANHCFTRVLNRLSQKKELANHRFTQNRLKLSASFFFLSPPLIFCKESLLNVLLLSFFLLLSSFPKNHFKLLTLFFLSLSSATSPLFQIHHVFFLSFFFFFFLVSVDILRKCFSSIVSPTFSF</sequence>